<dbReference type="InterPro" id="IPR036691">
    <property type="entry name" value="Endo/exonu/phosph_ase_sf"/>
</dbReference>
<dbReference type="Gene3D" id="3.60.10.10">
    <property type="entry name" value="Endonuclease/exonuclease/phosphatase"/>
    <property type="match status" value="1"/>
</dbReference>
<keyword evidence="3" id="KW-1185">Reference proteome</keyword>
<organism evidence="2 3">
    <name type="scientific">Streptacidiphilus jiangxiensis</name>
    <dbReference type="NCBI Taxonomy" id="235985"/>
    <lineage>
        <taxon>Bacteria</taxon>
        <taxon>Bacillati</taxon>
        <taxon>Actinomycetota</taxon>
        <taxon>Actinomycetes</taxon>
        <taxon>Kitasatosporales</taxon>
        <taxon>Streptomycetaceae</taxon>
        <taxon>Streptacidiphilus</taxon>
    </lineage>
</organism>
<accession>A0A1H8BQ33</accession>
<feature type="region of interest" description="Disordered" evidence="1">
    <location>
        <begin position="229"/>
        <end position="261"/>
    </location>
</feature>
<reference evidence="3" key="1">
    <citation type="submission" date="2016-10" db="EMBL/GenBank/DDBJ databases">
        <authorList>
            <person name="Varghese N."/>
        </authorList>
    </citation>
    <scope>NUCLEOTIDE SEQUENCE [LARGE SCALE GENOMIC DNA]</scope>
    <source>
        <strain evidence="3">DSM 45096 / BCRC 16803 / CGMCC 4.1857 / CIP 109030 / JCM 12277 / KCTC 19219 / NBRC 100920 / 33214</strain>
    </source>
</reference>
<dbReference type="STRING" id="235985.SAMN05414137_1722"/>
<evidence type="ECO:0000256" key="1">
    <source>
        <dbReference type="SAM" id="MobiDB-lite"/>
    </source>
</evidence>
<evidence type="ECO:0000313" key="3">
    <source>
        <dbReference type="Proteomes" id="UP000183015"/>
    </source>
</evidence>
<dbReference type="EMBL" id="FOAZ01000072">
    <property type="protein sequence ID" value="SEM84148.1"/>
    <property type="molecule type" value="Genomic_DNA"/>
</dbReference>
<sequence length="317" mass="34132">MTSTPSALQPLGGDAVLEHLGWNIQHGLNLDAALDLIEQRTATSGRRPALLTLQELRPEQGGQVADRLGLIQIAAPPNTRPGSGNVLFYDPEVFTPDPSWTQYPSGIRHNPAVALLRMIHPDTRATSFRPIFAASCHASYSDPVLREQQARGLSELAKHERLLLAQGDWNAWPVWGCPSSLDRVTDRAYAQNRSVLTGAGGFRPDDNADRLLTYNGLVDVGRHAATELRQPGADRATTGHGPDKAAQAVPPGDLPPGGAGPIDRTYVSAELVPALLGAEILSGCGVDEVSDHLPQVTRWSVTALWQVLDQPIVPIRH</sequence>
<dbReference type="SUPFAM" id="SSF56219">
    <property type="entry name" value="DNase I-like"/>
    <property type="match status" value="1"/>
</dbReference>
<dbReference type="AlphaFoldDB" id="A0A1H8BQ33"/>
<evidence type="ECO:0008006" key="4">
    <source>
        <dbReference type="Google" id="ProtNLM"/>
    </source>
</evidence>
<dbReference type="Proteomes" id="UP000183015">
    <property type="component" value="Unassembled WGS sequence"/>
</dbReference>
<proteinExistence type="predicted"/>
<dbReference type="RefSeq" id="WP_042449547.1">
    <property type="nucleotide sequence ID" value="NZ_BBPN01000016.1"/>
</dbReference>
<name>A0A1H8BQ33_STRJI</name>
<gene>
    <name evidence="2" type="ORF">SAMN05414137_1722</name>
</gene>
<evidence type="ECO:0000313" key="2">
    <source>
        <dbReference type="EMBL" id="SEM84148.1"/>
    </source>
</evidence>
<protein>
    <recommendedName>
        <fullName evidence="4">Endonuclease/Exonuclease/phosphatase family protein</fullName>
    </recommendedName>
</protein>
<dbReference type="OrthoDB" id="4337511at2"/>